<evidence type="ECO:0000313" key="1">
    <source>
        <dbReference type="EMBL" id="KAK4676513.1"/>
    </source>
</evidence>
<dbReference type="Gene3D" id="3.20.20.190">
    <property type="entry name" value="Phosphatidylinositol (PI) phosphodiesterase"/>
    <property type="match status" value="1"/>
</dbReference>
<reference evidence="1 2" key="1">
    <citation type="journal article" date="2023" name="bioRxiv">
        <title>High-quality genome assemblies of four members of thePodospora anserinaspecies complex.</title>
        <authorList>
            <person name="Ament-Velasquez S.L."/>
            <person name="Vogan A.A."/>
            <person name="Wallerman O."/>
            <person name="Hartmann F."/>
            <person name="Gautier V."/>
            <person name="Silar P."/>
            <person name="Giraud T."/>
            <person name="Johannesson H."/>
        </authorList>
    </citation>
    <scope>NUCLEOTIDE SEQUENCE [LARGE SCALE GENOMIC DNA]</scope>
    <source>
        <strain evidence="1 2">CBS 124.78</strain>
    </source>
</reference>
<dbReference type="PANTHER" id="PTHR13593">
    <property type="match status" value="1"/>
</dbReference>
<proteinExistence type="predicted"/>
<evidence type="ECO:0000313" key="2">
    <source>
        <dbReference type="Proteomes" id="UP001323617"/>
    </source>
</evidence>
<dbReference type="GeneID" id="87961116"/>
<gene>
    <name evidence="1" type="ORF">QC764_0061160</name>
</gene>
<protein>
    <recommendedName>
        <fullName evidence="3">PLC-like phosphodiesterase</fullName>
    </recommendedName>
</protein>
<evidence type="ECO:0008006" key="3">
    <source>
        <dbReference type="Google" id="ProtNLM"/>
    </source>
</evidence>
<dbReference type="PANTHER" id="PTHR13593:SF143">
    <property type="entry name" value="PHOSPHATIDYLINOSITOL-SPECIFIC PHOSPHOLIPASE C X DOMAIN-CONTAINING PROTEIN"/>
    <property type="match status" value="1"/>
</dbReference>
<keyword evidence="2" id="KW-1185">Reference proteome</keyword>
<accession>A0ABR0I816</accession>
<dbReference type="EMBL" id="JAFFHC010000004">
    <property type="protein sequence ID" value="KAK4676513.1"/>
    <property type="molecule type" value="Genomic_DNA"/>
</dbReference>
<name>A0ABR0I816_9PEZI</name>
<sequence>MDGPDTDIAFRLAKFWSTMQARGNIVLVNATPYAWRLKATEVHQHEDMLWKFGESANIVEPYAIKIVEVECRNPDAHAKSTYELQGTDDLFTIASQGHVLQASMDGIETRNASRGSEVPLGFISDRPSYFVLSGKHGDYYSVGDVSNWMQKSLDTIGYYKLRDICVPSSHDAGMSKAPWSTTFAAAGSIITQILSVEQQLHKGVRYLDIRPIFFRGKWVCGHYSFIPENKWINIGPMGTWQGGNGENIQDIIDGINRFTASSGELIVLQISHTYMVNDVFGQFAHDDFKELDYNHWDNLLSMFTNTSTGIKSLWRPSPNEPSVTDLTALPLKTYIGDGKSAVVLVVDDKIGVRSYPGVFNDRQWQWDYSAWWKEESGRLDEYKEYLRSSSTKPYSFSGCHMQSDGEAVLTTLGQSSQSVLSLATPSKHRLFVDLFPLCAKEGKFPAALTMDAIDSSDLAALCIAFNNCRRAQSS</sequence>
<dbReference type="RefSeq" id="XP_062799983.1">
    <property type="nucleotide sequence ID" value="XM_062940513.1"/>
</dbReference>
<dbReference type="InterPro" id="IPR051057">
    <property type="entry name" value="PI-PLC_domain"/>
</dbReference>
<organism evidence="1 2">
    <name type="scientific">Podospora pseudoanserina</name>
    <dbReference type="NCBI Taxonomy" id="2609844"/>
    <lineage>
        <taxon>Eukaryota</taxon>
        <taxon>Fungi</taxon>
        <taxon>Dikarya</taxon>
        <taxon>Ascomycota</taxon>
        <taxon>Pezizomycotina</taxon>
        <taxon>Sordariomycetes</taxon>
        <taxon>Sordariomycetidae</taxon>
        <taxon>Sordariales</taxon>
        <taxon>Podosporaceae</taxon>
        <taxon>Podospora</taxon>
    </lineage>
</organism>
<dbReference type="SUPFAM" id="SSF51695">
    <property type="entry name" value="PLC-like phosphodiesterases"/>
    <property type="match status" value="1"/>
</dbReference>
<dbReference type="Proteomes" id="UP001323617">
    <property type="component" value="Unassembled WGS sequence"/>
</dbReference>
<comment type="caution">
    <text evidence="1">The sequence shown here is derived from an EMBL/GenBank/DDBJ whole genome shotgun (WGS) entry which is preliminary data.</text>
</comment>
<dbReference type="InterPro" id="IPR017946">
    <property type="entry name" value="PLC-like_Pdiesterase_TIM-brl"/>
</dbReference>